<evidence type="ECO:0000313" key="2">
    <source>
        <dbReference type="Proteomes" id="UP000252530"/>
    </source>
</evidence>
<keyword evidence="2" id="KW-1185">Reference proteome</keyword>
<comment type="caution">
    <text evidence="1">The sequence shown here is derived from an EMBL/GenBank/DDBJ whole genome shotgun (WGS) entry which is preliminary data.</text>
</comment>
<dbReference type="AlphaFoldDB" id="A0A366KAT5"/>
<proteinExistence type="predicted"/>
<gene>
    <name evidence="1" type="ORF">CRD60_00965</name>
</gene>
<reference evidence="1 2" key="1">
    <citation type="submission" date="2017-10" db="EMBL/GenBank/DDBJ databases">
        <title>Bifidobacterium xylocopum sp. nov. and Bifidobacterium aemilianum sp. nov., from the carpenter bee (Xylocopa violacea) digestive tract.</title>
        <authorList>
            <person name="Alberoni D."/>
            <person name="Baffoni L."/>
            <person name="Di Gioia D."/>
            <person name="Gaggia F."/>
            <person name="Biavati B."/>
        </authorList>
    </citation>
    <scope>NUCLEOTIDE SEQUENCE [LARGE SCALE GENOMIC DNA]</scope>
    <source>
        <strain evidence="1 2">XV10</strain>
    </source>
</reference>
<organism evidence="1 2">
    <name type="scientific">Bifidobacterium aemilianum</name>
    <dbReference type="NCBI Taxonomy" id="2493120"/>
    <lineage>
        <taxon>Bacteria</taxon>
        <taxon>Bacillati</taxon>
        <taxon>Actinomycetota</taxon>
        <taxon>Actinomycetes</taxon>
        <taxon>Bifidobacteriales</taxon>
        <taxon>Bifidobacteriaceae</taxon>
        <taxon>Bifidobacterium</taxon>
    </lineage>
</organism>
<dbReference type="Gene3D" id="3.40.50.300">
    <property type="entry name" value="P-loop containing nucleotide triphosphate hydrolases"/>
    <property type="match status" value="1"/>
</dbReference>
<dbReference type="OrthoDB" id="3188010at2"/>
<protein>
    <submittedName>
        <fullName evidence="1">Terminase</fullName>
    </submittedName>
</protein>
<dbReference type="Proteomes" id="UP000252530">
    <property type="component" value="Unassembled WGS sequence"/>
</dbReference>
<dbReference type="EMBL" id="PDCG01000001">
    <property type="protein sequence ID" value="RBP98467.1"/>
    <property type="molecule type" value="Genomic_DNA"/>
</dbReference>
<dbReference type="InterPro" id="IPR027417">
    <property type="entry name" value="P-loop_NTPase"/>
</dbReference>
<name>A0A366KAT5_9BIFI</name>
<sequence length="491" mass="54058">MVARLKGRQEPSFSVVPRHARSEGVDACDLAAGYGMVPDRWQRTVVEGWLGVARNGLWSASDCGLAVPRQNGKNAVTEIFELHVTAVLGMKVLHTAHEVKTCRKHFIRMKAYFENAKYPELSDLVAYIRNTNGQEAIVLKNGGSIEFIARSKSSGRGYTADILVCDEAQELTDEQMEAIQPAISSAPSGNPMTIYAGTPTPPSSPGTVFDRIRRNAHSGKSKRLCWFEWGVGEIGDVSDRKRWADTNPSLGTRLIASVVESELQKMSPDGFARERLGWWNDEADSDTDIDLAAWKACLTEEPATEGPVAYAVKFSPDGRNVSLAACRRPDRGTGMKPHVELLEYKPMSYGTQWLADWLTAQGPDGLERWRMGLAIVIDGRVGSSTLVNQLVDAGVSKRVIRTPGSGQMVDATSMFEQGINEQSFTRIRQDALDNAVAHAKHRRIGSDGGFGYESSAENIDTTPVETVAYAYWAARTSRRHPGRKQRMVRLA</sequence>
<evidence type="ECO:0000313" key="1">
    <source>
        <dbReference type="EMBL" id="RBP98467.1"/>
    </source>
</evidence>
<accession>A0A366KAT5</accession>